<keyword evidence="7 8" id="KW-0472">Membrane</keyword>
<feature type="transmembrane region" description="Helical" evidence="8">
    <location>
        <begin position="376"/>
        <end position="395"/>
    </location>
</feature>
<feature type="transmembrane region" description="Helical" evidence="8">
    <location>
        <begin position="325"/>
        <end position="341"/>
    </location>
</feature>
<feature type="transmembrane region" description="Helical" evidence="8">
    <location>
        <begin position="66"/>
        <end position="83"/>
    </location>
</feature>
<keyword evidence="4" id="KW-0808">Transferase</keyword>
<dbReference type="Proteomes" id="UP000177382">
    <property type="component" value="Unassembled WGS sequence"/>
</dbReference>
<dbReference type="InterPro" id="IPR050297">
    <property type="entry name" value="LipidA_mod_glycosyltrf_83"/>
</dbReference>
<dbReference type="PANTHER" id="PTHR33908">
    <property type="entry name" value="MANNOSYLTRANSFERASE YKCB-RELATED"/>
    <property type="match status" value="1"/>
</dbReference>
<keyword evidence="2" id="KW-1003">Cell membrane</keyword>
<dbReference type="EMBL" id="MGFX01000002">
    <property type="protein sequence ID" value="OGM15609.1"/>
    <property type="molecule type" value="Genomic_DNA"/>
</dbReference>
<dbReference type="GO" id="GO:0009103">
    <property type="term" value="P:lipopolysaccharide biosynthetic process"/>
    <property type="evidence" value="ECO:0007669"/>
    <property type="project" value="UniProtKB-ARBA"/>
</dbReference>
<evidence type="ECO:0000256" key="6">
    <source>
        <dbReference type="ARBA" id="ARBA00022989"/>
    </source>
</evidence>
<accession>A0A1F7XLF1</accession>
<feature type="transmembrane region" description="Helical" evidence="8">
    <location>
        <begin position="140"/>
        <end position="157"/>
    </location>
</feature>
<reference evidence="10 11" key="1">
    <citation type="journal article" date="2016" name="Nat. Commun.">
        <title>Thousands of microbial genomes shed light on interconnected biogeochemical processes in an aquifer system.</title>
        <authorList>
            <person name="Anantharaman K."/>
            <person name="Brown C.T."/>
            <person name="Hug L.A."/>
            <person name="Sharon I."/>
            <person name="Castelle C.J."/>
            <person name="Probst A.J."/>
            <person name="Thomas B.C."/>
            <person name="Singh A."/>
            <person name="Wilkins M.J."/>
            <person name="Karaoz U."/>
            <person name="Brodie E.L."/>
            <person name="Williams K.H."/>
            <person name="Hubbard S.S."/>
            <person name="Banfield J.F."/>
        </authorList>
    </citation>
    <scope>NUCLEOTIDE SEQUENCE [LARGE SCALE GENOMIC DNA]</scope>
</reference>
<feature type="domain" description="Glycosyltransferase RgtA/B/C/D-like" evidence="9">
    <location>
        <begin position="78"/>
        <end position="225"/>
    </location>
</feature>
<evidence type="ECO:0000256" key="5">
    <source>
        <dbReference type="ARBA" id="ARBA00022692"/>
    </source>
</evidence>
<organism evidence="10 11">
    <name type="scientific">Candidatus Woesebacteria bacterium RBG_16_42_24</name>
    <dbReference type="NCBI Taxonomy" id="1802485"/>
    <lineage>
        <taxon>Bacteria</taxon>
        <taxon>Candidatus Woeseibacteriota</taxon>
    </lineage>
</organism>
<dbReference type="STRING" id="1802485.A2V97_01010"/>
<feature type="transmembrane region" description="Helical" evidence="8">
    <location>
        <begin position="293"/>
        <end position="313"/>
    </location>
</feature>
<evidence type="ECO:0000256" key="4">
    <source>
        <dbReference type="ARBA" id="ARBA00022679"/>
    </source>
</evidence>
<feature type="transmembrane region" description="Helical" evidence="8">
    <location>
        <begin position="118"/>
        <end position="134"/>
    </location>
</feature>
<feature type="transmembrane region" description="Helical" evidence="8">
    <location>
        <begin position="209"/>
        <end position="230"/>
    </location>
</feature>
<evidence type="ECO:0000256" key="8">
    <source>
        <dbReference type="SAM" id="Phobius"/>
    </source>
</evidence>
<feature type="transmembrane region" description="Helical" evidence="8">
    <location>
        <begin position="347"/>
        <end position="364"/>
    </location>
</feature>
<keyword evidence="5 8" id="KW-0812">Transmembrane</keyword>
<comment type="subcellular location">
    <subcellularLocation>
        <location evidence="1">Cell membrane</location>
        <topology evidence="1">Multi-pass membrane protein</topology>
    </subcellularLocation>
</comment>
<comment type="caution">
    <text evidence="10">The sequence shown here is derived from an EMBL/GenBank/DDBJ whole genome shotgun (WGS) entry which is preliminary data.</text>
</comment>
<feature type="transmembrane region" description="Helical" evidence="8">
    <location>
        <begin position="6"/>
        <end position="22"/>
    </location>
</feature>
<name>A0A1F7XLF1_9BACT</name>
<dbReference type="InterPro" id="IPR038731">
    <property type="entry name" value="RgtA/B/C-like"/>
</dbReference>
<keyword evidence="6 8" id="KW-1133">Transmembrane helix</keyword>
<evidence type="ECO:0000259" key="9">
    <source>
        <dbReference type="Pfam" id="PF13231"/>
    </source>
</evidence>
<evidence type="ECO:0000256" key="7">
    <source>
        <dbReference type="ARBA" id="ARBA00023136"/>
    </source>
</evidence>
<evidence type="ECO:0000313" key="10">
    <source>
        <dbReference type="EMBL" id="OGM15609.1"/>
    </source>
</evidence>
<gene>
    <name evidence="10" type="ORF">A2V97_01010</name>
</gene>
<dbReference type="AlphaFoldDB" id="A0A1F7XLF1"/>
<feature type="transmembrane region" description="Helical" evidence="8">
    <location>
        <begin position="89"/>
        <end position="109"/>
    </location>
</feature>
<evidence type="ECO:0000256" key="3">
    <source>
        <dbReference type="ARBA" id="ARBA00022676"/>
    </source>
</evidence>
<evidence type="ECO:0000256" key="2">
    <source>
        <dbReference type="ARBA" id="ARBA00022475"/>
    </source>
</evidence>
<proteinExistence type="predicted"/>
<sequence length="540" mass="62400">MRKKILLILIGTILFGAFLRFYKLGDNGMGFFRDEAALGFNTWSILQTGADEYGQKFPIIFRSFEVFFLPAYVYLSLPIFLILGPTVFATRALSAISGILLILVTFFVVKELFKSEKIAIISAILVAISPWAIFYSRGAFEGNLSLLAFAMGVYLWLKFCGTNKAKFFFLSLAFFVGSMYSYQAPRIVAPLFIVVSILSQKLWWRKWKLWVYGLILSLIMYLPILTITAYPASYHRAIAVSILSRENSPPGYYDKLGDWQKLYLAPKELLSLYLHYFSPNNLFFQSDYNPQRIVEGFSVFYLWQLPLLIFGVWKFIKTKLKESKNLLLWIFLTPIPAALTADPFHTYRAILLFLPLTILTAVGFEQLLVWSKKMKGFVILASLFVLSYFLLFYFFQLLNFNPIARWRDWDYGYSELSKFIKSQPETLRVVIDDINTESYIHLLFNQVVPISEYQAVAGSLVGGDYYKNPEFLRPEKVGRFEFRSVDWPTERGDLNTLFIFPSNRLYPSEFSGDPKLKLEKIIYAPSGEPAFYLVKTINEN</sequence>
<keyword evidence="3" id="KW-0328">Glycosyltransferase</keyword>
<protein>
    <recommendedName>
        <fullName evidence="9">Glycosyltransferase RgtA/B/C/D-like domain-containing protein</fullName>
    </recommendedName>
</protein>
<dbReference type="Pfam" id="PF13231">
    <property type="entry name" value="PMT_2"/>
    <property type="match status" value="1"/>
</dbReference>
<dbReference type="GO" id="GO:0016763">
    <property type="term" value="F:pentosyltransferase activity"/>
    <property type="evidence" value="ECO:0007669"/>
    <property type="project" value="TreeGrafter"/>
</dbReference>
<evidence type="ECO:0000313" key="11">
    <source>
        <dbReference type="Proteomes" id="UP000177382"/>
    </source>
</evidence>
<dbReference type="GO" id="GO:0005886">
    <property type="term" value="C:plasma membrane"/>
    <property type="evidence" value="ECO:0007669"/>
    <property type="project" value="UniProtKB-SubCell"/>
</dbReference>
<dbReference type="PANTHER" id="PTHR33908:SF11">
    <property type="entry name" value="MEMBRANE PROTEIN"/>
    <property type="match status" value="1"/>
</dbReference>
<evidence type="ECO:0000256" key="1">
    <source>
        <dbReference type="ARBA" id="ARBA00004651"/>
    </source>
</evidence>